<feature type="transmembrane region" description="Helical" evidence="1">
    <location>
        <begin position="127"/>
        <end position="147"/>
    </location>
</feature>
<keyword evidence="1" id="KW-0812">Transmembrane</keyword>
<accession>U7QK69</accession>
<dbReference type="AlphaFoldDB" id="U7QK69"/>
<feature type="transmembrane region" description="Helical" evidence="1">
    <location>
        <begin position="23"/>
        <end position="40"/>
    </location>
</feature>
<evidence type="ECO:0000313" key="2">
    <source>
        <dbReference type="EMBL" id="ERT08288.1"/>
    </source>
</evidence>
<organism evidence="2 3">
    <name type="scientific">Lyngbya aestuarii BL J</name>
    <dbReference type="NCBI Taxonomy" id="1348334"/>
    <lineage>
        <taxon>Bacteria</taxon>
        <taxon>Bacillati</taxon>
        <taxon>Cyanobacteriota</taxon>
        <taxon>Cyanophyceae</taxon>
        <taxon>Oscillatoriophycideae</taxon>
        <taxon>Oscillatoriales</taxon>
        <taxon>Microcoleaceae</taxon>
        <taxon>Lyngbya</taxon>
    </lineage>
</organism>
<feature type="transmembrane region" description="Helical" evidence="1">
    <location>
        <begin position="92"/>
        <end position="115"/>
    </location>
</feature>
<dbReference type="InterPro" id="IPR054663">
    <property type="entry name" value="FraC"/>
</dbReference>
<dbReference type="Proteomes" id="UP000017127">
    <property type="component" value="Unassembled WGS sequence"/>
</dbReference>
<feature type="transmembrane region" description="Helical" evidence="1">
    <location>
        <begin position="61"/>
        <end position="86"/>
    </location>
</feature>
<name>U7QK69_9CYAN</name>
<reference evidence="2 3" key="1">
    <citation type="journal article" date="2013" name="Front. Microbiol.">
        <title>Comparative genomic analyses of the cyanobacterium, Lyngbya aestuarii BL J, a powerful hydrogen producer.</title>
        <authorList>
            <person name="Kothari A."/>
            <person name="Vaughn M."/>
            <person name="Garcia-Pichel F."/>
        </authorList>
    </citation>
    <scope>NUCLEOTIDE SEQUENCE [LARGE SCALE GENOMIC DNA]</scope>
    <source>
        <strain evidence="2 3">BL J</strain>
    </source>
</reference>
<dbReference type="Pfam" id="PF24301">
    <property type="entry name" value="FraC"/>
    <property type="match status" value="1"/>
</dbReference>
<keyword evidence="3" id="KW-1185">Reference proteome</keyword>
<keyword evidence="1" id="KW-0472">Membrane</keyword>
<evidence type="ECO:0000256" key="1">
    <source>
        <dbReference type="SAM" id="Phobius"/>
    </source>
</evidence>
<comment type="caution">
    <text evidence="2">The sequence shown here is derived from an EMBL/GenBank/DDBJ whole genome shotgun (WGS) entry which is preliminary data.</text>
</comment>
<keyword evidence="1" id="KW-1133">Transmembrane helix</keyword>
<gene>
    <name evidence="2" type="ORF">M595_1689</name>
</gene>
<dbReference type="RefSeq" id="WP_023065535.1">
    <property type="nucleotide sequence ID" value="NZ_AUZM01000012.1"/>
</dbReference>
<proteinExistence type="predicted"/>
<dbReference type="EMBL" id="AUZM01000012">
    <property type="protein sequence ID" value="ERT08288.1"/>
    <property type="molecule type" value="Genomic_DNA"/>
</dbReference>
<protein>
    <submittedName>
        <fullName evidence="2">Putative membrane protein</fullName>
    </submittedName>
</protein>
<evidence type="ECO:0000313" key="3">
    <source>
        <dbReference type="Proteomes" id="UP000017127"/>
    </source>
</evidence>
<sequence length="152" mass="17543">MMYLTLPSVYLANSGVPLFTQSIFYQVLLLIPIIFIEAFIHRKILKLKIYRSISIAFSTNLISTFIGVLLLLIAGSIYCCLPFYFPLLPLELIVTLIPMFFVSFLLELALGYIVLKEVEKTRIHQSFFKANLFTYLMLETLAITQLIRGYWS</sequence>